<keyword evidence="1" id="KW-0472">Membrane</keyword>
<protein>
    <submittedName>
        <fullName evidence="2">Uncharacterized protein</fullName>
    </submittedName>
</protein>
<evidence type="ECO:0000256" key="1">
    <source>
        <dbReference type="SAM" id="Phobius"/>
    </source>
</evidence>
<dbReference type="EMBL" id="CADCVH010000094">
    <property type="protein sequence ID" value="CAA9464961.1"/>
    <property type="molecule type" value="Genomic_DNA"/>
</dbReference>
<keyword evidence="1" id="KW-1133">Transmembrane helix</keyword>
<feature type="transmembrane region" description="Helical" evidence="1">
    <location>
        <begin position="15"/>
        <end position="34"/>
    </location>
</feature>
<organism evidence="2">
    <name type="scientific">uncultured Rubrobacteraceae bacterium</name>
    <dbReference type="NCBI Taxonomy" id="349277"/>
    <lineage>
        <taxon>Bacteria</taxon>
        <taxon>Bacillati</taxon>
        <taxon>Actinomycetota</taxon>
        <taxon>Rubrobacteria</taxon>
        <taxon>Rubrobacterales</taxon>
        <taxon>Rubrobacteraceae</taxon>
        <taxon>environmental samples</taxon>
    </lineage>
</organism>
<accession>A0A6J4R5Q4</accession>
<reference evidence="2" key="1">
    <citation type="submission" date="2020-02" db="EMBL/GenBank/DDBJ databases">
        <authorList>
            <person name="Meier V. D."/>
        </authorList>
    </citation>
    <scope>NUCLEOTIDE SEQUENCE</scope>
    <source>
        <strain evidence="2">AVDCRST_MAG02</strain>
    </source>
</reference>
<dbReference type="AlphaFoldDB" id="A0A6J4R5Q4"/>
<feature type="transmembrane region" description="Helical" evidence="1">
    <location>
        <begin position="54"/>
        <end position="71"/>
    </location>
</feature>
<name>A0A6J4R5Q4_9ACTN</name>
<sequence length="72" mass="7693">MGKAKAGTQTSRPPVLLTALLYFRRPFALFTAFFSGDPPDFLPFLPPAGLLPPAAFLICFSIPAISAVTLLL</sequence>
<keyword evidence="1" id="KW-0812">Transmembrane</keyword>
<proteinExistence type="predicted"/>
<evidence type="ECO:0000313" key="2">
    <source>
        <dbReference type="EMBL" id="CAA9464961.1"/>
    </source>
</evidence>
<gene>
    <name evidence="2" type="ORF">AVDCRST_MAG02-3496</name>
</gene>